<protein>
    <submittedName>
        <fullName evidence="1">Uncharacterized protein</fullName>
    </submittedName>
</protein>
<dbReference type="OrthoDB" id="10566351at2759"/>
<sequence length="88" mass="9739">MTACAGNWFCFPFNAGNRAAATRKLLFPRGRRLKRRHLRQCIEGEGISSGGDIIALWTPSAFLRESGEGKGYPFNKYFGEGGGEKRVV</sequence>
<evidence type="ECO:0000313" key="1">
    <source>
        <dbReference type="EMBL" id="GFR23148.1"/>
    </source>
</evidence>
<dbReference type="Proteomes" id="UP000887116">
    <property type="component" value="Unassembled WGS sequence"/>
</dbReference>
<proteinExistence type="predicted"/>
<evidence type="ECO:0000313" key="2">
    <source>
        <dbReference type="Proteomes" id="UP000887116"/>
    </source>
</evidence>
<gene>
    <name evidence="1" type="ORF">TNCT_661011</name>
</gene>
<name>A0A8X6HHN6_TRICU</name>
<dbReference type="EMBL" id="BMAO01018399">
    <property type="protein sequence ID" value="GFR23148.1"/>
    <property type="molecule type" value="Genomic_DNA"/>
</dbReference>
<organism evidence="1 2">
    <name type="scientific">Trichonephila clavata</name>
    <name type="common">Joro spider</name>
    <name type="synonym">Nephila clavata</name>
    <dbReference type="NCBI Taxonomy" id="2740835"/>
    <lineage>
        <taxon>Eukaryota</taxon>
        <taxon>Metazoa</taxon>
        <taxon>Ecdysozoa</taxon>
        <taxon>Arthropoda</taxon>
        <taxon>Chelicerata</taxon>
        <taxon>Arachnida</taxon>
        <taxon>Araneae</taxon>
        <taxon>Araneomorphae</taxon>
        <taxon>Entelegynae</taxon>
        <taxon>Araneoidea</taxon>
        <taxon>Nephilidae</taxon>
        <taxon>Trichonephila</taxon>
    </lineage>
</organism>
<accession>A0A8X6HHN6</accession>
<keyword evidence="2" id="KW-1185">Reference proteome</keyword>
<dbReference type="AlphaFoldDB" id="A0A8X6HHN6"/>
<reference evidence="1" key="1">
    <citation type="submission" date="2020-07" db="EMBL/GenBank/DDBJ databases">
        <title>Multicomponent nature underlies the extraordinary mechanical properties of spider dragline silk.</title>
        <authorList>
            <person name="Kono N."/>
            <person name="Nakamura H."/>
            <person name="Mori M."/>
            <person name="Yoshida Y."/>
            <person name="Ohtoshi R."/>
            <person name="Malay A.D."/>
            <person name="Moran D.A.P."/>
            <person name="Tomita M."/>
            <person name="Numata K."/>
            <person name="Arakawa K."/>
        </authorList>
    </citation>
    <scope>NUCLEOTIDE SEQUENCE</scope>
</reference>
<comment type="caution">
    <text evidence="1">The sequence shown here is derived from an EMBL/GenBank/DDBJ whole genome shotgun (WGS) entry which is preliminary data.</text>
</comment>